<dbReference type="EMBL" id="FNQC01000005">
    <property type="protein sequence ID" value="SDZ05905.1"/>
    <property type="molecule type" value="Genomic_DNA"/>
</dbReference>
<protein>
    <submittedName>
        <fullName evidence="1">FemAB family protein</fullName>
    </submittedName>
</protein>
<accession>A0A1H3PYM1</accession>
<dbReference type="Proteomes" id="UP000199663">
    <property type="component" value="Unassembled WGS sequence"/>
</dbReference>
<evidence type="ECO:0000313" key="2">
    <source>
        <dbReference type="Proteomes" id="UP000199663"/>
    </source>
</evidence>
<dbReference type="Gene3D" id="3.40.630.30">
    <property type="match status" value="1"/>
</dbReference>
<dbReference type="InterPro" id="IPR016181">
    <property type="entry name" value="Acyl_CoA_acyltransferase"/>
</dbReference>
<reference evidence="1 2" key="1">
    <citation type="submission" date="2016-10" db="EMBL/GenBank/DDBJ databases">
        <authorList>
            <person name="Varghese N."/>
            <person name="Submissions S."/>
        </authorList>
    </citation>
    <scope>NUCLEOTIDE SEQUENCE [LARGE SCALE GENOMIC DNA]</scope>
    <source>
        <strain evidence="1 2">DSM 17997</strain>
    </source>
</reference>
<dbReference type="SUPFAM" id="SSF55729">
    <property type="entry name" value="Acyl-CoA N-acyltransferases (Nat)"/>
    <property type="match status" value="1"/>
</dbReference>
<gene>
    <name evidence="1" type="ORF">SAMN05444412_10590</name>
</gene>
<evidence type="ECO:0000313" key="1">
    <source>
        <dbReference type="EMBL" id="SDZ05905.1"/>
    </source>
</evidence>
<organism evidence="1 2">
    <name type="scientific">Rhodonellum ikkaensis</name>
    <dbReference type="NCBI Taxonomy" id="336829"/>
    <lineage>
        <taxon>Bacteria</taxon>
        <taxon>Pseudomonadati</taxon>
        <taxon>Bacteroidota</taxon>
        <taxon>Cytophagia</taxon>
        <taxon>Cytophagales</taxon>
        <taxon>Cytophagaceae</taxon>
        <taxon>Rhodonellum</taxon>
    </lineage>
</organism>
<dbReference type="RefSeq" id="WP_019599451.1">
    <property type="nucleotide sequence ID" value="NZ_FNQC01000005.1"/>
</dbReference>
<comment type="caution">
    <text evidence="1">The sequence shown here is derived from an EMBL/GenBank/DDBJ whole genome shotgun (WGS) entry which is preliminary data.</text>
</comment>
<name>A0A1H3PYM1_9BACT</name>
<sequence>MELILVSNKEYTNLVPSIFHVFNSVEFSELNKDKVDEIYYLIFKDSKIRLSMIVGVRDNEVKSPFSAPFGGFNYVSEDIKLHQIQEALSALDNWLVEKKFQKITIALPPFFYDQNYLAKLSNSFFLAGYTPQFQDINYQFQTGNAGEDYEKLIWKNARKNLRKSNSSDLVFEKLEENNGEIAYEAIKINRQEKNIPLRMSWDQVKETAKLIKTDYFVVKSKELVLAGAIVFYVTPEIVQVIYWGDLPEYSEHKTMNFLSSNIFKYYREIGVRFVDIGISTEFSVPNHGLCEFKEGIGCDLSLKFTFAKNFSTKNII</sequence>
<keyword evidence="2" id="KW-1185">Reference proteome</keyword>
<proteinExistence type="predicted"/>